<sequence>MSPVFNQYRPRLSTIRICRHQSASCVVPISLVSECNVGAKCDSFALECYVCLGQRTNKDKCIKTTIQCEQEQDACKTQIRWQQPRFWQRVSERYHNISKSCETKARCDAEAAAKGFKCMRDWYRDWDCVECCQGDRCNYYATLGGKIGACDMQQFLPHLPRKA</sequence>
<dbReference type="EMBL" id="JH818698">
    <property type="protein sequence ID" value="EKC23549.1"/>
    <property type="molecule type" value="Genomic_DNA"/>
</dbReference>
<dbReference type="SUPFAM" id="SSF57302">
    <property type="entry name" value="Snake toxin-like"/>
    <property type="match status" value="1"/>
</dbReference>
<organism evidence="1">
    <name type="scientific">Magallana gigas</name>
    <name type="common">Pacific oyster</name>
    <name type="synonym">Crassostrea gigas</name>
    <dbReference type="NCBI Taxonomy" id="29159"/>
    <lineage>
        <taxon>Eukaryota</taxon>
        <taxon>Metazoa</taxon>
        <taxon>Spiralia</taxon>
        <taxon>Lophotrochozoa</taxon>
        <taxon>Mollusca</taxon>
        <taxon>Bivalvia</taxon>
        <taxon>Autobranchia</taxon>
        <taxon>Pteriomorphia</taxon>
        <taxon>Ostreida</taxon>
        <taxon>Ostreoidea</taxon>
        <taxon>Ostreidae</taxon>
        <taxon>Magallana</taxon>
    </lineage>
</organism>
<dbReference type="CDD" id="cd23599">
    <property type="entry name" value="TFP_LU_ECD_Cold"/>
    <property type="match status" value="1"/>
</dbReference>
<dbReference type="Gene3D" id="2.10.60.10">
    <property type="entry name" value="CD59"/>
    <property type="match status" value="1"/>
</dbReference>
<evidence type="ECO:0000313" key="1">
    <source>
        <dbReference type="EMBL" id="EKC23549.1"/>
    </source>
</evidence>
<proteinExistence type="predicted"/>
<name>K1PWZ5_MAGGI</name>
<dbReference type="HOGENOM" id="CLU_1628639_0_0_1"/>
<protein>
    <submittedName>
        <fullName evidence="1">Uncharacterized protein</fullName>
    </submittedName>
</protein>
<dbReference type="AlphaFoldDB" id="K1PWZ5"/>
<accession>K1PWZ5</accession>
<dbReference type="FunCoup" id="K1PWZ5">
    <property type="interactions" value="134"/>
</dbReference>
<dbReference type="InterPro" id="IPR045860">
    <property type="entry name" value="Snake_toxin-like_sf"/>
</dbReference>
<reference evidence="1" key="1">
    <citation type="journal article" date="2012" name="Nature">
        <title>The oyster genome reveals stress adaptation and complexity of shell formation.</title>
        <authorList>
            <person name="Zhang G."/>
            <person name="Fang X."/>
            <person name="Guo X."/>
            <person name="Li L."/>
            <person name="Luo R."/>
            <person name="Xu F."/>
            <person name="Yang P."/>
            <person name="Zhang L."/>
            <person name="Wang X."/>
            <person name="Qi H."/>
            <person name="Xiong Z."/>
            <person name="Que H."/>
            <person name="Xie Y."/>
            <person name="Holland P.W."/>
            <person name="Paps J."/>
            <person name="Zhu Y."/>
            <person name="Wu F."/>
            <person name="Chen Y."/>
            <person name="Wang J."/>
            <person name="Peng C."/>
            <person name="Meng J."/>
            <person name="Yang L."/>
            <person name="Liu J."/>
            <person name="Wen B."/>
            <person name="Zhang N."/>
            <person name="Huang Z."/>
            <person name="Zhu Q."/>
            <person name="Feng Y."/>
            <person name="Mount A."/>
            <person name="Hedgecock D."/>
            <person name="Xu Z."/>
            <person name="Liu Y."/>
            <person name="Domazet-Loso T."/>
            <person name="Du Y."/>
            <person name="Sun X."/>
            <person name="Zhang S."/>
            <person name="Liu B."/>
            <person name="Cheng P."/>
            <person name="Jiang X."/>
            <person name="Li J."/>
            <person name="Fan D."/>
            <person name="Wang W."/>
            <person name="Fu W."/>
            <person name="Wang T."/>
            <person name="Wang B."/>
            <person name="Zhang J."/>
            <person name="Peng Z."/>
            <person name="Li Y."/>
            <person name="Li N."/>
            <person name="Wang J."/>
            <person name="Chen M."/>
            <person name="He Y."/>
            <person name="Tan F."/>
            <person name="Song X."/>
            <person name="Zheng Q."/>
            <person name="Huang R."/>
            <person name="Yang H."/>
            <person name="Du X."/>
            <person name="Chen L."/>
            <person name="Yang M."/>
            <person name="Gaffney P.M."/>
            <person name="Wang S."/>
            <person name="Luo L."/>
            <person name="She Z."/>
            <person name="Ming Y."/>
            <person name="Huang W."/>
            <person name="Zhang S."/>
            <person name="Huang B."/>
            <person name="Zhang Y."/>
            <person name="Qu T."/>
            <person name="Ni P."/>
            <person name="Miao G."/>
            <person name="Wang J."/>
            <person name="Wang Q."/>
            <person name="Steinberg C.E."/>
            <person name="Wang H."/>
            <person name="Li N."/>
            <person name="Qian L."/>
            <person name="Zhang G."/>
            <person name="Li Y."/>
            <person name="Yang H."/>
            <person name="Liu X."/>
            <person name="Wang J."/>
            <person name="Yin Y."/>
            <person name="Wang J."/>
        </authorList>
    </citation>
    <scope>NUCLEOTIDE SEQUENCE [LARGE SCALE GENOMIC DNA]</scope>
    <source>
        <strain evidence="1">05x7-T-G4-1.051#20</strain>
    </source>
</reference>
<dbReference type="InParanoid" id="K1PWZ5"/>
<gene>
    <name evidence="1" type="ORF">CGI_10005495</name>
</gene>